<name>A0A291GRW0_9MICO</name>
<organism evidence="3 4">
    <name type="scientific">Brachybacterium vulturis</name>
    <dbReference type="NCBI Taxonomy" id="2017484"/>
    <lineage>
        <taxon>Bacteria</taxon>
        <taxon>Bacillati</taxon>
        <taxon>Actinomycetota</taxon>
        <taxon>Actinomycetes</taxon>
        <taxon>Micrococcales</taxon>
        <taxon>Dermabacteraceae</taxon>
        <taxon>Brachybacterium</taxon>
    </lineage>
</organism>
<protein>
    <recommendedName>
        <fullName evidence="5">Secreted protein</fullName>
    </recommendedName>
</protein>
<evidence type="ECO:0008006" key="5">
    <source>
        <dbReference type="Google" id="ProtNLM"/>
    </source>
</evidence>
<evidence type="ECO:0000256" key="1">
    <source>
        <dbReference type="SAM" id="MobiDB-lite"/>
    </source>
</evidence>
<dbReference type="PROSITE" id="PS51257">
    <property type="entry name" value="PROKAR_LIPOPROTEIN"/>
    <property type="match status" value="1"/>
</dbReference>
<feature type="region of interest" description="Disordered" evidence="1">
    <location>
        <begin position="26"/>
        <end position="70"/>
    </location>
</feature>
<sequence length="182" mass="18571">MRSILRGTATGMGAIALLWGAAACTGGEEASPSAPQSPSAEADDQPTDAPTTEAATENPASDGGGESPFSDAELEAASQRFVEVLQVLDDQDWEAACGMVLDPSTGTAPEGERLQDCVDGVEPVIGDRAEQLAPGAFDAIDTSMVEASDNGDGTVSLSVLGNDLGIPMAPGDDGRWYLVIPF</sequence>
<proteinExistence type="predicted"/>
<evidence type="ECO:0000313" key="4">
    <source>
        <dbReference type="Proteomes" id="UP000218165"/>
    </source>
</evidence>
<feature type="chain" id="PRO_5013194508" description="Secreted protein" evidence="2">
    <location>
        <begin position="24"/>
        <end position="182"/>
    </location>
</feature>
<keyword evidence="2" id="KW-0732">Signal</keyword>
<evidence type="ECO:0000313" key="3">
    <source>
        <dbReference type="EMBL" id="ATG53213.1"/>
    </source>
</evidence>
<dbReference type="KEGG" id="brz:CFK38_10570"/>
<reference evidence="4" key="1">
    <citation type="submission" date="2017-09" db="EMBL/GenBank/DDBJ databases">
        <title>Brachybacterium sp. VM2412.</title>
        <authorList>
            <person name="Tak E.J."/>
            <person name="Bae J.-W."/>
        </authorList>
    </citation>
    <scope>NUCLEOTIDE SEQUENCE [LARGE SCALE GENOMIC DNA]</scope>
    <source>
        <strain evidence="4">VM2412</strain>
    </source>
</reference>
<feature type="signal peptide" evidence="2">
    <location>
        <begin position="1"/>
        <end position="23"/>
    </location>
</feature>
<dbReference type="Proteomes" id="UP000218165">
    <property type="component" value="Chromosome"/>
</dbReference>
<feature type="compositionally biased region" description="Low complexity" evidence="1">
    <location>
        <begin position="47"/>
        <end position="60"/>
    </location>
</feature>
<feature type="compositionally biased region" description="Low complexity" evidence="1">
    <location>
        <begin position="28"/>
        <end position="40"/>
    </location>
</feature>
<dbReference type="EMBL" id="CP023563">
    <property type="protein sequence ID" value="ATG53213.1"/>
    <property type="molecule type" value="Genomic_DNA"/>
</dbReference>
<accession>A0A291GRW0</accession>
<evidence type="ECO:0000256" key="2">
    <source>
        <dbReference type="SAM" id="SignalP"/>
    </source>
</evidence>
<keyword evidence="4" id="KW-1185">Reference proteome</keyword>
<gene>
    <name evidence="3" type="ORF">CFK38_10570</name>
</gene>
<dbReference type="AlphaFoldDB" id="A0A291GRW0"/>